<sequence>MKKSKSVVKVLASLFVFLTLLFVEGYALFGFGGNTFKVGATPVPHAEILEFVKDDFKEKTGVELEIVIFTDYVQPNLALEDGSIDANYFQHEPYLETFKRERNLPDLVSAAKIHVEPMGFYLKKDLKDLKKGDLIIIPNDVTNEGRSLLLLQEHGIIKLREREDPLVATIKDIVENPYGLEFKELEAPYLPRTYKEDKNVVGAVINTNYSIEAGLNPLEDAVFYEGSESPYANIIAVKESRVDDELVKALVEVLTTDKVREFILEKYNGAVVPVF</sequence>
<dbReference type="InterPro" id="IPR004872">
    <property type="entry name" value="Lipoprotein_NlpA"/>
</dbReference>
<keyword evidence="3" id="KW-0472">Membrane</keyword>
<reference evidence="7 8" key="1">
    <citation type="submission" date="2013-12" db="EMBL/GenBank/DDBJ databases">
        <title>Comparative genomics of Petrotoga isolates.</title>
        <authorList>
            <person name="Nesbo C.L."/>
            <person name="Charchuk R."/>
            <person name="Chow K."/>
        </authorList>
    </citation>
    <scope>NUCLEOTIDE SEQUENCE [LARGE SCALE GENOMIC DNA]</scope>
    <source>
        <strain evidence="7 8">DSM 14811</strain>
    </source>
</reference>
<evidence type="ECO:0000313" key="7">
    <source>
        <dbReference type="EMBL" id="PNR98257.1"/>
    </source>
</evidence>
<organism evidence="7 8">
    <name type="scientific">Petrotoga mexicana DSM 14811</name>
    <dbReference type="NCBI Taxonomy" id="1122954"/>
    <lineage>
        <taxon>Bacteria</taxon>
        <taxon>Thermotogati</taxon>
        <taxon>Thermotogota</taxon>
        <taxon>Thermotogae</taxon>
        <taxon>Petrotogales</taxon>
        <taxon>Petrotogaceae</taxon>
        <taxon>Petrotoga</taxon>
    </lineage>
</organism>
<dbReference type="Proteomes" id="UP000236604">
    <property type="component" value="Unassembled WGS sequence"/>
</dbReference>
<dbReference type="CDD" id="cd13597">
    <property type="entry name" value="PBP2_lipoprotein_Tp32"/>
    <property type="match status" value="1"/>
</dbReference>
<protein>
    <recommendedName>
        <fullName evidence="6">Lipoprotein</fullName>
    </recommendedName>
</protein>
<evidence type="ECO:0000256" key="3">
    <source>
        <dbReference type="ARBA" id="ARBA00023136"/>
    </source>
</evidence>
<evidence type="ECO:0000256" key="1">
    <source>
        <dbReference type="ARBA" id="ARBA00004635"/>
    </source>
</evidence>
<name>A0A2K1P6B7_9BACT</name>
<evidence type="ECO:0000256" key="2">
    <source>
        <dbReference type="ARBA" id="ARBA00022729"/>
    </source>
</evidence>
<accession>A0A2K1P6B7</accession>
<dbReference type="Gene3D" id="3.40.190.10">
    <property type="entry name" value="Periplasmic binding protein-like II"/>
    <property type="match status" value="2"/>
</dbReference>
<keyword evidence="4" id="KW-0564">Palmitate</keyword>
<dbReference type="AlphaFoldDB" id="A0A2K1P6B7"/>
<evidence type="ECO:0000256" key="6">
    <source>
        <dbReference type="PIRNR" id="PIRNR002854"/>
    </source>
</evidence>
<evidence type="ECO:0000256" key="5">
    <source>
        <dbReference type="ARBA" id="ARBA00023288"/>
    </source>
</evidence>
<comment type="similarity">
    <text evidence="6">Belongs to the nlpA lipoprotein family.</text>
</comment>
<dbReference type="RefSeq" id="WP_103077656.1">
    <property type="nucleotide sequence ID" value="NZ_AZRN01000034.1"/>
</dbReference>
<proteinExistence type="inferred from homology"/>
<comment type="caution">
    <text evidence="7">The sequence shown here is derived from an EMBL/GenBank/DDBJ whole genome shotgun (WGS) entry which is preliminary data.</text>
</comment>
<gene>
    <name evidence="7" type="ORF">X927_08875</name>
</gene>
<keyword evidence="8" id="KW-1185">Reference proteome</keyword>
<evidence type="ECO:0000313" key="8">
    <source>
        <dbReference type="Proteomes" id="UP000236604"/>
    </source>
</evidence>
<comment type="subcellular location">
    <subcellularLocation>
        <location evidence="1">Membrane</location>
        <topology evidence="1">Lipid-anchor</topology>
    </subcellularLocation>
</comment>
<dbReference type="Pfam" id="PF03180">
    <property type="entry name" value="Lipoprotein_9"/>
    <property type="match status" value="1"/>
</dbReference>
<dbReference type="PIRSF" id="PIRSF002854">
    <property type="entry name" value="MetQ"/>
    <property type="match status" value="1"/>
</dbReference>
<dbReference type="PANTHER" id="PTHR30429:SF0">
    <property type="entry name" value="METHIONINE-BINDING LIPOPROTEIN METQ"/>
    <property type="match status" value="1"/>
</dbReference>
<keyword evidence="5 6" id="KW-0449">Lipoprotein</keyword>
<dbReference type="GO" id="GO:0016020">
    <property type="term" value="C:membrane"/>
    <property type="evidence" value="ECO:0007669"/>
    <property type="project" value="UniProtKB-SubCell"/>
</dbReference>
<keyword evidence="2" id="KW-0732">Signal</keyword>
<dbReference type="SUPFAM" id="SSF53850">
    <property type="entry name" value="Periplasmic binding protein-like II"/>
    <property type="match status" value="1"/>
</dbReference>
<dbReference type="PANTHER" id="PTHR30429">
    <property type="entry name" value="D-METHIONINE-BINDING LIPOPROTEIN METQ"/>
    <property type="match status" value="1"/>
</dbReference>
<dbReference type="EMBL" id="AZRN01000034">
    <property type="protein sequence ID" value="PNR98257.1"/>
    <property type="molecule type" value="Genomic_DNA"/>
</dbReference>
<evidence type="ECO:0000256" key="4">
    <source>
        <dbReference type="ARBA" id="ARBA00023139"/>
    </source>
</evidence>